<feature type="region of interest" description="Disordered" evidence="9">
    <location>
        <begin position="260"/>
        <end position="281"/>
    </location>
</feature>
<dbReference type="GO" id="GO:0017111">
    <property type="term" value="F:ribonucleoside triphosphate phosphatase activity"/>
    <property type="evidence" value="ECO:0007669"/>
    <property type="project" value="UniProtKB-EC"/>
</dbReference>
<dbReference type="Pfam" id="PF00400">
    <property type="entry name" value="WD40"/>
    <property type="match status" value="5"/>
</dbReference>
<keyword evidence="11" id="KW-0378">Hydrolase</keyword>
<dbReference type="CDD" id="cd00200">
    <property type="entry name" value="WD40"/>
    <property type="match status" value="1"/>
</dbReference>
<evidence type="ECO:0000256" key="3">
    <source>
        <dbReference type="ARBA" id="ARBA00022701"/>
    </source>
</evidence>
<dbReference type="Gene3D" id="2.130.10.10">
    <property type="entry name" value="YVTN repeat-like/Quinoprotein amine dehydrogenase"/>
    <property type="match status" value="2"/>
</dbReference>
<organism evidence="11 12">
    <name type="scientific">Brachionus plicatilis</name>
    <name type="common">Marine rotifer</name>
    <name type="synonym">Brachionus muelleri</name>
    <dbReference type="NCBI Taxonomy" id="10195"/>
    <lineage>
        <taxon>Eukaryota</taxon>
        <taxon>Metazoa</taxon>
        <taxon>Spiralia</taxon>
        <taxon>Gnathifera</taxon>
        <taxon>Rotifera</taxon>
        <taxon>Eurotatoria</taxon>
        <taxon>Monogononta</taxon>
        <taxon>Pseudotrocha</taxon>
        <taxon>Ploima</taxon>
        <taxon>Brachionidae</taxon>
        <taxon>Brachionus</taxon>
    </lineage>
</organism>
<dbReference type="OrthoDB" id="3176171at2759"/>
<name>A0A3M7P7W3_BRAPC</name>
<evidence type="ECO:0000259" key="10">
    <source>
        <dbReference type="Pfam" id="PF23203"/>
    </source>
</evidence>
<feature type="compositionally biased region" description="Polar residues" evidence="9">
    <location>
        <begin position="149"/>
        <end position="188"/>
    </location>
</feature>
<protein>
    <submittedName>
        <fullName evidence="11">Kinesin KIF21A isoform X7</fullName>
        <ecNumber evidence="11">3.6.1.15</ecNumber>
    </submittedName>
</protein>
<dbReference type="PROSITE" id="PS50082">
    <property type="entry name" value="WD_REPEATS_2"/>
    <property type="match status" value="3"/>
</dbReference>
<feature type="coiled-coil region" evidence="8">
    <location>
        <begin position="217"/>
        <end position="251"/>
    </location>
</feature>
<dbReference type="InterPro" id="IPR019775">
    <property type="entry name" value="WD40_repeat_CS"/>
</dbReference>
<dbReference type="PANTHER" id="PTHR19848">
    <property type="entry name" value="WD40 REPEAT PROTEIN"/>
    <property type="match status" value="1"/>
</dbReference>
<dbReference type="GO" id="GO:0005874">
    <property type="term" value="C:microtubule"/>
    <property type="evidence" value="ECO:0007669"/>
    <property type="project" value="UniProtKB-KW"/>
</dbReference>
<dbReference type="Proteomes" id="UP000276133">
    <property type="component" value="Unassembled WGS sequence"/>
</dbReference>
<dbReference type="CDD" id="cd22248">
    <property type="entry name" value="Rcc_KIF21"/>
    <property type="match status" value="1"/>
</dbReference>
<dbReference type="InterPro" id="IPR001680">
    <property type="entry name" value="WD40_rpt"/>
</dbReference>
<evidence type="ECO:0000256" key="7">
    <source>
        <dbReference type="PROSITE-ProRule" id="PRU00221"/>
    </source>
</evidence>
<dbReference type="PANTHER" id="PTHR19848:SF8">
    <property type="entry name" value="F-BOX AND WD REPEAT DOMAIN CONTAINING 7"/>
    <property type="match status" value="1"/>
</dbReference>
<keyword evidence="6" id="KW-0505">Motor protein</keyword>
<feature type="compositionally biased region" description="Low complexity" evidence="9">
    <location>
        <begin position="260"/>
        <end position="273"/>
    </location>
</feature>
<dbReference type="AlphaFoldDB" id="A0A3M7P7W3"/>
<proteinExistence type="predicted"/>
<dbReference type="STRING" id="10195.A0A3M7P7W3"/>
<feature type="compositionally biased region" description="Polar residues" evidence="9">
    <location>
        <begin position="583"/>
        <end position="601"/>
    </location>
</feature>
<dbReference type="Pfam" id="PF23203">
    <property type="entry name" value="KIF21A"/>
    <property type="match status" value="2"/>
</dbReference>
<dbReference type="InterPro" id="IPR015943">
    <property type="entry name" value="WD40/YVTN_repeat-like_dom_sf"/>
</dbReference>
<feature type="coiled-coil region" evidence="8">
    <location>
        <begin position="31"/>
        <end position="128"/>
    </location>
</feature>
<dbReference type="SUPFAM" id="SSF50978">
    <property type="entry name" value="WD40 repeat-like"/>
    <property type="match status" value="1"/>
</dbReference>
<evidence type="ECO:0000313" key="12">
    <source>
        <dbReference type="Proteomes" id="UP000276133"/>
    </source>
</evidence>
<evidence type="ECO:0000256" key="1">
    <source>
        <dbReference type="ARBA" id="ARBA00022490"/>
    </source>
</evidence>
<evidence type="ECO:0000256" key="8">
    <source>
        <dbReference type="SAM" id="Coils"/>
    </source>
</evidence>
<evidence type="ECO:0000256" key="4">
    <source>
        <dbReference type="ARBA" id="ARBA00022737"/>
    </source>
</evidence>
<feature type="region of interest" description="Disordered" evidence="9">
    <location>
        <begin position="583"/>
        <end position="615"/>
    </location>
</feature>
<comment type="caution">
    <text evidence="11">The sequence shown here is derived from an EMBL/GenBank/DDBJ whole genome shotgun (WGS) entry which is preliminary data.</text>
</comment>
<dbReference type="PROSITE" id="PS00678">
    <property type="entry name" value="WD_REPEATS_1"/>
    <property type="match status" value="1"/>
</dbReference>
<keyword evidence="5 8" id="KW-0175">Coiled coil</keyword>
<feature type="domain" description="KIF21A/B second helical" evidence="10">
    <location>
        <begin position="196"/>
        <end position="253"/>
    </location>
</feature>
<keyword evidence="2 7" id="KW-0853">WD repeat</keyword>
<feature type="repeat" description="WD" evidence="7">
    <location>
        <begin position="955"/>
        <end position="988"/>
    </location>
</feature>
<evidence type="ECO:0000256" key="6">
    <source>
        <dbReference type="ARBA" id="ARBA00023175"/>
    </source>
</evidence>
<feature type="repeat" description="WD" evidence="7">
    <location>
        <begin position="660"/>
        <end position="699"/>
    </location>
</feature>
<feature type="region of interest" description="Disordered" evidence="9">
    <location>
        <begin position="147"/>
        <end position="188"/>
    </location>
</feature>
<dbReference type="InterPro" id="IPR056532">
    <property type="entry name" value="KIF21A/B_hel_2"/>
</dbReference>
<feature type="repeat" description="WD" evidence="7">
    <location>
        <begin position="909"/>
        <end position="954"/>
    </location>
</feature>
<evidence type="ECO:0000313" key="11">
    <source>
        <dbReference type="EMBL" id="RMZ94870.1"/>
    </source>
</evidence>
<gene>
    <name evidence="11" type="ORF">BpHYR1_026535</name>
</gene>
<reference evidence="11 12" key="1">
    <citation type="journal article" date="2018" name="Sci. Rep.">
        <title>Genomic signatures of local adaptation to the degree of environmental predictability in rotifers.</title>
        <authorList>
            <person name="Franch-Gras L."/>
            <person name="Hahn C."/>
            <person name="Garcia-Roger E.M."/>
            <person name="Carmona M.J."/>
            <person name="Serra M."/>
            <person name="Gomez A."/>
        </authorList>
    </citation>
    <scope>NUCLEOTIDE SEQUENCE [LARGE SCALE GENOMIC DNA]</scope>
    <source>
        <strain evidence="11">HYR1</strain>
    </source>
</reference>
<keyword evidence="12" id="KW-1185">Reference proteome</keyword>
<feature type="coiled-coil region" evidence="8">
    <location>
        <begin position="361"/>
        <end position="388"/>
    </location>
</feature>
<evidence type="ECO:0000256" key="5">
    <source>
        <dbReference type="ARBA" id="ARBA00023054"/>
    </source>
</evidence>
<feature type="domain" description="KIF21A/B second helical" evidence="10">
    <location>
        <begin position="273"/>
        <end position="378"/>
    </location>
</feature>
<keyword evidence="3" id="KW-0493">Microtubule</keyword>
<dbReference type="Pfam" id="PF25764">
    <property type="entry name" value="KIF21A_4th"/>
    <property type="match status" value="1"/>
</dbReference>
<evidence type="ECO:0000256" key="9">
    <source>
        <dbReference type="SAM" id="MobiDB-lite"/>
    </source>
</evidence>
<keyword evidence="4" id="KW-0677">Repeat</keyword>
<evidence type="ECO:0000256" key="2">
    <source>
        <dbReference type="ARBA" id="ARBA00022574"/>
    </source>
</evidence>
<dbReference type="EC" id="3.6.1.15" evidence="11"/>
<accession>A0A3M7P7W3</accession>
<feature type="coiled-coil region" evidence="8">
    <location>
        <begin position="287"/>
        <end position="321"/>
    </location>
</feature>
<dbReference type="EMBL" id="REGN01012765">
    <property type="protein sequence ID" value="RMZ94870.1"/>
    <property type="molecule type" value="Genomic_DNA"/>
</dbReference>
<dbReference type="SMART" id="SM00320">
    <property type="entry name" value="WD40"/>
    <property type="match status" value="7"/>
</dbReference>
<dbReference type="PROSITE" id="PS50294">
    <property type="entry name" value="WD_REPEATS_REGION"/>
    <property type="match status" value="1"/>
</dbReference>
<dbReference type="InterPro" id="IPR036322">
    <property type="entry name" value="WD40_repeat_dom_sf"/>
</dbReference>
<keyword evidence="1" id="KW-0963">Cytoplasm</keyword>
<sequence length="988" mass="112987">MRVLHLPCLIHFYLAKQSADSRNDEQIKKIKLEYELKIKSLQSDLNKYEQIKSKNQQMIKNALESEKQLQQLRKEIVDMKKLKVKLMNQLRDETQKSKQDEQRRMREIAILKRDHLKKDNQIKSLEAEKRCRDIVLKRKQEQIQALRKFNSNRIQSERPPSTRISQSVDSEATRSQTSTARKHTQSSFMSKRTATYQIKWTKINDFINAIVVKKQTISLIEREMERFLEQRERISRKLNRLLKRYEKALIQESNMTNLNCLSTNSTGSSTTSSDAINSKSGIEPNKLEEIKEQIDIMKSNIEYLQDQIAECQTNIIQLDEAKDGTDYYSLENLVLTIGSIDEAKFMIRKFLNLALNKGVLAAQKEYLNNELEYELNQLEKDFNVQQNLVQQIIQSGQISEELAKQILANSESCKPLPTNNNLNLLNECDDNFEIDEIILAPIMDDSSSESEEDEEITRMVEQDTNQLKSYENLISPVSSNNHNSSGQLDSSYKARQVITSGPQDLLFVSTSTSNASTEINIKTSQTIKVMSPVPGLIQQSGRIDSKSYTKIPEIVDSKKSITDCSNIPMSKSVIVQPVDRNNSRMTRSSISRHNSKDSVMSMSPPGSPNYKRMSSRDNNVFNRLTSETKQSPKPEQGVIKPYSGNTSRFRSSPILLTHVAEGHSKAILSIDSYEYQFFTSSKDSTAKVWDLTTGQEITSLGGHTNNVIKIKYCPYTKLCFTVSNYYAKVWDLRESNKRCVKTLCSSGLANDGDYIVATGQIKTNTRVLQNEMPFGEKLINDISLDKYGYNLFTASGSSVKIWDLRQFLPIGKLSGGHSSSITTMLVDDNLLITGSKDHYIKIFEINSFYSGNNDINNGKVISPKYHLTPPHYDGVQSLCRIDNCLFSCSRDMCIKKWSMDDFQCKQSMNNAHKDWIHSLDYIKNYTNKYDLLLSGSRDGCLKFWNVNTFEKIADFKAHLCPIISIKVNNNLVFTGSEDATVRIWRRDK</sequence>